<proteinExistence type="predicted"/>
<evidence type="ECO:0000313" key="2">
    <source>
        <dbReference type="EMBL" id="MBW75505.1"/>
    </source>
</evidence>
<sequence>MACIFACNCASMTSLAACLSWSRLFRSGAGFVLCLDDVVRCEPAFTDFPELILCSAGLWCVPVFARRRC</sequence>
<organism evidence="2">
    <name type="scientific">Anopheles darlingi</name>
    <name type="common">Mosquito</name>
    <dbReference type="NCBI Taxonomy" id="43151"/>
    <lineage>
        <taxon>Eukaryota</taxon>
        <taxon>Metazoa</taxon>
        <taxon>Ecdysozoa</taxon>
        <taxon>Arthropoda</taxon>
        <taxon>Hexapoda</taxon>
        <taxon>Insecta</taxon>
        <taxon>Pterygota</taxon>
        <taxon>Neoptera</taxon>
        <taxon>Endopterygota</taxon>
        <taxon>Diptera</taxon>
        <taxon>Nematocera</taxon>
        <taxon>Culicoidea</taxon>
        <taxon>Culicidae</taxon>
        <taxon>Anophelinae</taxon>
        <taxon>Anopheles</taxon>
    </lineage>
</organism>
<reference evidence="2" key="1">
    <citation type="submission" date="2018-01" db="EMBL/GenBank/DDBJ databases">
        <title>An insight into the sialome of Amazonian anophelines.</title>
        <authorList>
            <person name="Ribeiro J.M."/>
            <person name="Scarpassa V."/>
            <person name="Calvo E."/>
        </authorList>
    </citation>
    <scope>NUCLEOTIDE SEQUENCE</scope>
</reference>
<protein>
    <submittedName>
        <fullName evidence="2">Putative secreted protein</fullName>
    </submittedName>
</protein>
<name>A0A2M4DD94_ANODA</name>
<dbReference type="EMBL" id="GGFL01011327">
    <property type="protein sequence ID" value="MBW75505.1"/>
    <property type="molecule type" value="Transcribed_RNA"/>
</dbReference>
<evidence type="ECO:0000256" key="1">
    <source>
        <dbReference type="SAM" id="SignalP"/>
    </source>
</evidence>
<dbReference type="AlphaFoldDB" id="A0A2M4DD94"/>
<keyword evidence="1" id="KW-0732">Signal</keyword>
<accession>A0A2M4DD94</accession>
<feature type="signal peptide" evidence="1">
    <location>
        <begin position="1"/>
        <end position="18"/>
    </location>
</feature>
<feature type="chain" id="PRO_5014954244" evidence="1">
    <location>
        <begin position="19"/>
        <end position="69"/>
    </location>
</feature>